<proteinExistence type="inferred from homology"/>
<feature type="active site" evidence="6">
    <location>
        <position position="341"/>
    </location>
</feature>
<dbReference type="GO" id="GO:0032259">
    <property type="term" value="P:methylation"/>
    <property type="evidence" value="ECO:0007669"/>
    <property type="project" value="UniProtKB-KW"/>
</dbReference>
<dbReference type="GO" id="GO:0008610">
    <property type="term" value="P:lipid biosynthetic process"/>
    <property type="evidence" value="ECO:0007669"/>
    <property type="project" value="InterPro"/>
</dbReference>
<protein>
    <submittedName>
        <fullName evidence="7">Cyclopropane-fatty-acyl-phospholipid synthase</fullName>
    </submittedName>
</protein>
<dbReference type="CDD" id="cd02440">
    <property type="entry name" value="AdoMet_MTases"/>
    <property type="match status" value="1"/>
</dbReference>
<dbReference type="InterPro" id="IPR029063">
    <property type="entry name" value="SAM-dependent_MTases_sf"/>
</dbReference>
<evidence type="ECO:0000256" key="6">
    <source>
        <dbReference type="PIRSR" id="PIRSR003085-1"/>
    </source>
</evidence>
<dbReference type="PANTHER" id="PTHR43667:SF1">
    <property type="entry name" value="CYCLOPROPANE-FATTY-ACYL-PHOSPHOLIPID SYNTHASE"/>
    <property type="match status" value="1"/>
</dbReference>
<evidence type="ECO:0000313" key="8">
    <source>
        <dbReference type="Proteomes" id="UP000176914"/>
    </source>
</evidence>
<evidence type="ECO:0000256" key="2">
    <source>
        <dbReference type="ARBA" id="ARBA00022603"/>
    </source>
</evidence>
<organism evidence="7 8">
    <name type="scientific">Candidatus Kaiserbacteria bacterium RIFCSPHIGHO2_02_FULL_55_25</name>
    <dbReference type="NCBI Taxonomy" id="1798498"/>
    <lineage>
        <taxon>Bacteria</taxon>
        <taxon>Candidatus Kaiseribacteriota</taxon>
    </lineage>
</organism>
<evidence type="ECO:0000256" key="3">
    <source>
        <dbReference type="ARBA" id="ARBA00022679"/>
    </source>
</evidence>
<dbReference type="GO" id="GO:0008168">
    <property type="term" value="F:methyltransferase activity"/>
    <property type="evidence" value="ECO:0007669"/>
    <property type="project" value="UniProtKB-KW"/>
</dbReference>
<dbReference type="PIRSF" id="PIRSF003085">
    <property type="entry name" value="CMAS"/>
    <property type="match status" value="1"/>
</dbReference>
<dbReference type="NCBIfam" id="NF008686">
    <property type="entry name" value="PRK11705.1"/>
    <property type="match status" value="1"/>
</dbReference>
<comment type="similarity">
    <text evidence="1">Belongs to the CFA/CMAS family.</text>
</comment>
<dbReference type="AlphaFoldDB" id="A0A1F6E9S3"/>
<comment type="caution">
    <text evidence="7">The sequence shown here is derived from an EMBL/GenBank/DDBJ whole genome shotgun (WGS) entry which is preliminary data.</text>
</comment>
<keyword evidence="4" id="KW-0949">S-adenosyl-L-methionine</keyword>
<gene>
    <name evidence="7" type="ORF">A3C20_03635</name>
</gene>
<keyword evidence="3" id="KW-0808">Transferase</keyword>
<reference evidence="7 8" key="1">
    <citation type="journal article" date="2016" name="Nat. Commun.">
        <title>Thousands of microbial genomes shed light on interconnected biogeochemical processes in an aquifer system.</title>
        <authorList>
            <person name="Anantharaman K."/>
            <person name="Brown C.T."/>
            <person name="Hug L.A."/>
            <person name="Sharon I."/>
            <person name="Castelle C.J."/>
            <person name="Probst A.J."/>
            <person name="Thomas B.C."/>
            <person name="Singh A."/>
            <person name="Wilkins M.J."/>
            <person name="Karaoz U."/>
            <person name="Brodie E.L."/>
            <person name="Williams K.H."/>
            <person name="Hubbard S.S."/>
            <person name="Banfield J.F."/>
        </authorList>
    </citation>
    <scope>NUCLEOTIDE SEQUENCE [LARGE SCALE GENOMIC DNA]</scope>
</reference>
<dbReference type="PANTHER" id="PTHR43667">
    <property type="entry name" value="CYCLOPROPANE-FATTY-ACYL-PHOSPHOLIPID SYNTHASE"/>
    <property type="match status" value="1"/>
</dbReference>
<dbReference type="InterPro" id="IPR003333">
    <property type="entry name" value="CMAS"/>
</dbReference>
<dbReference type="SUPFAM" id="SSF53335">
    <property type="entry name" value="S-adenosyl-L-methionine-dependent methyltransferases"/>
    <property type="match status" value="1"/>
</dbReference>
<dbReference type="Pfam" id="PF02353">
    <property type="entry name" value="CMAS"/>
    <property type="match status" value="1"/>
</dbReference>
<evidence type="ECO:0000313" key="7">
    <source>
        <dbReference type="EMBL" id="OGG70351.1"/>
    </source>
</evidence>
<dbReference type="Gene3D" id="3.40.50.150">
    <property type="entry name" value="Vaccinia Virus protein VP39"/>
    <property type="match status" value="1"/>
</dbReference>
<keyword evidence="2" id="KW-0489">Methyltransferase</keyword>
<accession>A0A1F6E9S3</accession>
<dbReference type="InterPro" id="IPR050723">
    <property type="entry name" value="CFA/CMAS"/>
</dbReference>
<keyword evidence="5" id="KW-0443">Lipid metabolism</keyword>
<sequence>MTRLENRAREILAIAGITVNGKAPYDIQIHDDAVYRRAFGHGSIGIGEAYMDGQWDVEDLSAFFARVSRARLDKKLYNLSTLLHAIRARITNLQNRSRAIEVAEQHYDLGNDLYEATLGRTLSYTCGYWKHAKNLDEAQDAKLDLICRKIGLKPGQTVLDIGCGWGGFLKFAAEKYGAKGVGITISKEQAVLARETCKGLPIEIRVEDYRDTQGQFDHIVTIGMFEHVGPHNYRAFMQKVSSLLKDDGLFLLHTIGAHYTVYAADRWITKYIFPNGTLPSVAQIGEAIDRVFILEDWHNFGPDYDKTLMAWFENFDRAWPQLEAKYGKRFYRMWKYYLLSCAGMFRSRYTQLWQIVLSKKGIEGGHASVR</sequence>
<name>A0A1F6E9S3_9BACT</name>
<evidence type="ECO:0000256" key="1">
    <source>
        <dbReference type="ARBA" id="ARBA00010815"/>
    </source>
</evidence>
<evidence type="ECO:0000256" key="4">
    <source>
        <dbReference type="ARBA" id="ARBA00022691"/>
    </source>
</evidence>
<dbReference type="EMBL" id="MFLL01000005">
    <property type="protein sequence ID" value="OGG70351.1"/>
    <property type="molecule type" value="Genomic_DNA"/>
</dbReference>
<dbReference type="Proteomes" id="UP000176914">
    <property type="component" value="Unassembled WGS sequence"/>
</dbReference>
<evidence type="ECO:0000256" key="5">
    <source>
        <dbReference type="ARBA" id="ARBA00023098"/>
    </source>
</evidence>